<organism evidence="2 3">
    <name type="scientific">Nocardioides silvaticus</name>
    <dbReference type="NCBI Taxonomy" id="2201891"/>
    <lineage>
        <taxon>Bacteria</taxon>
        <taxon>Bacillati</taxon>
        <taxon>Actinomycetota</taxon>
        <taxon>Actinomycetes</taxon>
        <taxon>Propionibacteriales</taxon>
        <taxon>Nocardioidaceae</taxon>
        <taxon>Nocardioides</taxon>
    </lineage>
</organism>
<dbReference type="Proteomes" id="UP000245507">
    <property type="component" value="Unassembled WGS sequence"/>
</dbReference>
<evidence type="ECO:0000313" key="2">
    <source>
        <dbReference type="EMBL" id="PWN03390.1"/>
    </source>
</evidence>
<accession>A0A316TG31</accession>
<protein>
    <submittedName>
        <fullName evidence="2">Uncharacterized protein</fullName>
    </submittedName>
</protein>
<name>A0A316TG31_9ACTN</name>
<keyword evidence="3" id="KW-1185">Reference proteome</keyword>
<feature type="signal peptide" evidence="1">
    <location>
        <begin position="1"/>
        <end position="23"/>
    </location>
</feature>
<dbReference type="PROSITE" id="PS51257">
    <property type="entry name" value="PROKAR_LIPOPROTEIN"/>
    <property type="match status" value="1"/>
</dbReference>
<feature type="chain" id="PRO_5039127532" evidence="1">
    <location>
        <begin position="24"/>
        <end position="148"/>
    </location>
</feature>
<dbReference type="OrthoDB" id="3786712at2"/>
<reference evidence="2 3" key="1">
    <citation type="submission" date="2018-05" db="EMBL/GenBank/DDBJ databases">
        <title>Nocardioides silvaticus genome.</title>
        <authorList>
            <person name="Li C."/>
            <person name="Wang G."/>
        </authorList>
    </citation>
    <scope>NUCLEOTIDE SEQUENCE [LARGE SCALE GENOMIC DNA]</scope>
    <source>
        <strain evidence="2 3">CCTCC AB 2018079</strain>
    </source>
</reference>
<keyword evidence="1" id="KW-0732">Signal</keyword>
<dbReference type="EMBL" id="QGDD01000003">
    <property type="protein sequence ID" value="PWN03390.1"/>
    <property type="molecule type" value="Genomic_DNA"/>
</dbReference>
<evidence type="ECO:0000313" key="3">
    <source>
        <dbReference type="Proteomes" id="UP000245507"/>
    </source>
</evidence>
<gene>
    <name evidence="2" type="ORF">DJ010_09825</name>
</gene>
<sequence>MTRIKRPAAAVGAAVLLAFSLSACGGAPTDASKDDFCEAVNDQSAFEDVDLEDTEAYVDALKEQAESLEEVGTPDDISDDAREGFEIYIDAINDVDADDIDNPDDLEGEISDDDQDKVEEFFTYQAETCTPEIPDVEDLEIPTDGATE</sequence>
<dbReference type="RefSeq" id="WP_109693479.1">
    <property type="nucleotide sequence ID" value="NZ_QGDD01000003.1"/>
</dbReference>
<dbReference type="AlphaFoldDB" id="A0A316TG31"/>
<proteinExistence type="predicted"/>
<evidence type="ECO:0000256" key="1">
    <source>
        <dbReference type="SAM" id="SignalP"/>
    </source>
</evidence>
<comment type="caution">
    <text evidence="2">The sequence shown here is derived from an EMBL/GenBank/DDBJ whole genome shotgun (WGS) entry which is preliminary data.</text>
</comment>